<dbReference type="GeneID" id="113211894"/>
<accession>A0A9C6XD77</accession>
<organism evidence="3 4">
    <name type="scientific">Frankliniella occidentalis</name>
    <name type="common">Western flower thrips</name>
    <name type="synonym">Euthrips occidentalis</name>
    <dbReference type="NCBI Taxonomy" id="133901"/>
    <lineage>
        <taxon>Eukaryota</taxon>
        <taxon>Metazoa</taxon>
        <taxon>Ecdysozoa</taxon>
        <taxon>Arthropoda</taxon>
        <taxon>Hexapoda</taxon>
        <taxon>Insecta</taxon>
        <taxon>Pterygota</taxon>
        <taxon>Neoptera</taxon>
        <taxon>Paraneoptera</taxon>
        <taxon>Thysanoptera</taxon>
        <taxon>Terebrantia</taxon>
        <taxon>Thripoidea</taxon>
        <taxon>Thripidae</taxon>
        <taxon>Frankliniella</taxon>
    </lineage>
</organism>
<feature type="chain" id="PRO_5039335984" evidence="2">
    <location>
        <begin position="36"/>
        <end position="222"/>
    </location>
</feature>
<feature type="signal peptide" evidence="2">
    <location>
        <begin position="1"/>
        <end position="35"/>
    </location>
</feature>
<protein>
    <submittedName>
        <fullName evidence="4">Uncharacterized protein LOC113211894</fullName>
    </submittedName>
</protein>
<dbReference type="InterPro" id="IPR036846">
    <property type="entry name" value="GM2-AP_sf"/>
</dbReference>
<dbReference type="RefSeq" id="XP_052133264.1">
    <property type="nucleotide sequence ID" value="XM_052277304.1"/>
</dbReference>
<sequence>MPGRDGRAGPAARSIRKAAPALAVLVCVLPAAVLALTTPRPSINSYAGPFNIMFREASPCPEGTVTPGALVVNLTGSIQHVRSVKYPVYNGQLLLTRDVVEGEFGVKVNIAKWDNVAGWKENFFRMDGNGGEYCKVVATIAKDAASEISRNNPKYPKNCPFPKGTYHFRNLSTELVQRYEHFPVFPYGRFRGDILFYEMKSKKKIVGCFSGVSDIVPKIKKS</sequence>
<gene>
    <name evidence="4" type="primary">LOC113211894</name>
</gene>
<dbReference type="KEGG" id="foc:113211894"/>
<evidence type="ECO:0000256" key="1">
    <source>
        <dbReference type="ARBA" id="ARBA00022729"/>
    </source>
</evidence>
<dbReference type="Gene3D" id="2.70.220.10">
    <property type="entry name" value="Ganglioside GM2 activator"/>
    <property type="match status" value="1"/>
</dbReference>
<keyword evidence="1 2" id="KW-0732">Signal</keyword>
<name>A0A9C6XD77_FRAOC</name>
<reference evidence="4" key="1">
    <citation type="submission" date="2025-08" db="UniProtKB">
        <authorList>
            <consortium name="RefSeq"/>
        </authorList>
    </citation>
    <scope>IDENTIFICATION</scope>
    <source>
        <tissue evidence="4">Whole organism</tissue>
    </source>
</reference>
<dbReference type="Proteomes" id="UP000504606">
    <property type="component" value="Unplaced"/>
</dbReference>
<evidence type="ECO:0000313" key="4">
    <source>
        <dbReference type="RefSeq" id="XP_052133264.1"/>
    </source>
</evidence>
<keyword evidence="3" id="KW-1185">Reference proteome</keyword>
<proteinExistence type="predicted"/>
<evidence type="ECO:0000313" key="3">
    <source>
        <dbReference type="Proteomes" id="UP000504606"/>
    </source>
</evidence>
<dbReference type="AlphaFoldDB" id="A0A9C6XD77"/>
<dbReference type="OrthoDB" id="7237208at2759"/>
<evidence type="ECO:0000256" key="2">
    <source>
        <dbReference type="SAM" id="SignalP"/>
    </source>
</evidence>